<keyword evidence="4" id="KW-1015">Disulfide bond</keyword>
<keyword evidence="9" id="KW-1185">Reference proteome</keyword>
<dbReference type="InterPro" id="IPR019819">
    <property type="entry name" value="Carboxylesterase_B_CS"/>
</dbReference>
<dbReference type="CDD" id="cd00312">
    <property type="entry name" value="Esterase_lipase"/>
    <property type="match status" value="1"/>
</dbReference>
<dbReference type="PANTHER" id="PTHR43918">
    <property type="entry name" value="ACETYLCHOLINESTERASE"/>
    <property type="match status" value="1"/>
</dbReference>
<feature type="active site" description="Charge relay system" evidence="5">
    <location>
        <position position="471"/>
    </location>
</feature>
<dbReference type="EMBL" id="CAJHNH020000049">
    <property type="protein sequence ID" value="CAG5114883.1"/>
    <property type="molecule type" value="Genomic_DNA"/>
</dbReference>
<organism evidence="8 9">
    <name type="scientific">Candidula unifasciata</name>
    <dbReference type="NCBI Taxonomy" id="100452"/>
    <lineage>
        <taxon>Eukaryota</taxon>
        <taxon>Metazoa</taxon>
        <taxon>Spiralia</taxon>
        <taxon>Lophotrochozoa</taxon>
        <taxon>Mollusca</taxon>
        <taxon>Gastropoda</taxon>
        <taxon>Heterobranchia</taxon>
        <taxon>Euthyneura</taxon>
        <taxon>Panpulmonata</taxon>
        <taxon>Eupulmonata</taxon>
        <taxon>Stylommatophora</taxon>
        <taxon>Helicina</taxon>
        <taxon>Helicoidea</taxon>
        <taxon>Geomitridae</taxon>
        <taxon>Candidula</taxon>
    </lineage>
</organism>
<dbReference type="PANTHER" id="PTHR43918:SF12">
    <property type="entry name" value="ACETYLCHOLINESTERASE 1"/>
    <property type="match status" value="1"/>
</dbReference>
<accession>A0A8S3YCD1</accession>
<evidence type="ECO:0000256" key="5">
    <source>
        <dbReference type="PIRSR" id="PIRSR600997-1"/>
    </source>
</evidence>
<dbReference type="Gene3D" id="3.40.50.1820">
    <property type="entry name" value="alpha/beta hydrolase"/>
    <property type="match status" value="1"/>
</dbReference>
<evidence type="ECO:0000256" key="6">
    <source>
        <dbReference type="RuleBase" id="RU361235"/>
    </source>
</evidence>
<dbReference type="InterPro" id="IPR002018">
    <property type="entry name" value="CarbesteraseB"/>
</dbReference>
<dbReference type="InterPro" id="IPR019826">
    <property type="entry name" value="Carboxylesterase_B_AS"/>
</dbReference>
<dbReference type="PRINTS" id="PR00878">
    <property type="entry name" value="CHOLNESTRASE"/>
</dbReference>
<feature type="domain" description="Carboxylesterase type B" evidence="7">
    <location>
        <begin position="29"/>
        <end position="561"/>
    </location>
</feature>
<protein>
    <recommendedName>
        <fullName evidence="6">Carboxylic ester hydrolase</fullName>
        <ecNumber evidence="6">3.1.1.-</ecNumber>
    </recommendedName>
</protein>
<keyword evidence="3 6" id="KW-0378">Hydrolase</keyword>
<proteinExistence type="inferred from homology"/>
<dbReference type="InterPro" id="IPR050654">
    <property type="entry name" value="AChE-related_enzymes"/>
</dbReference>
<dbReference type="Pfam" id="PF00135">
    <property type="entry name" value="COesterase"/>
    <property type="match status" value="1"/>
</dbReference>
<evidence type="ECO:0000256" key="2">
    <source>
        <dbReference type="ARBA" id="ARBA00022487"/>
    </source>
</evidence>
<comment type="similarity">
    <text evidence="1 6">Belongs to the type-B carboxylesterase/lipase family.</text>
</comment>
<evidence type="ECO:0000259" key="7">
    <source>
        <dbReference type="Pfam" id="PF00135"/>
    </source>
</evidence>
<keyword evidence="2" id="KW-0719">Serine esterase</keyword>
<evidence type="ECO:0000256" key="4">
    <source>
        <dbReference type="ARBA" id="ARBA00023157"/>
    </source>
</evidence>
<evidence type="ECO:0000256" key="3">
    <source>
        <dbReference type="ARBA" id="ARBA00022801"/>
    </source>
</evidence>
<dbReference type="AlphaFoldDB" id="A0A8S3YCD1"/>
<evidence type="ECO:0000313" key="9">
    <source>
        <dbReference type="Proteomes" id="UP000678393"/>
    </source>
</evidence>
<dbReference type="SUPFAM" id="SSF53474">
    <property type="entry name" value="alpha/beta-Hydrolases"/>
    <property type="match status" value="1"/>
</dbReference>
<dbReference type="Proteomes" id="UP000678393">
    <property type="component" value="Unassembled WGS sequence"/>
</dbReference>
<dbReference type="FunFam" id="3.40.50.1820:FF:000029">
    <property type="entry name" value="Acetylcholinesterase"/>
    <property type="match status" value="1"/>
</dbReference>
<dbReference type="GO" id="GO:0005615">
    <property type="term" value="C:extracellular space"/>
    <property type="evidence" value="ECO:0007669"/>
    <property type="project" value="TreeGrafter"/>
</dbReference>
<feature type="non-terminal residue" evidence="8">
    <location>
        <position position="572"/>
    </location>
</feature>
<dbReference type="GO" id="GO:0003990">
    <property type="term" value="F:acetylcholinesterase activity"/>
    <property type="evidence" value="ECO:0007669"/>
    <property type="project" value="TreeGrafter"/>
</dbReference>
<dbReference type="GO" id="GO:0019695">
    <property type="term" value="P:choline metabolic process"/>
    <property type="evidence" value="ECO:0007669"/>
    <property type="project" value="TreeGrafter"/>
</dbReference>
<evidence type="ECO:0000256" key="1">
    <source>
        <dbReference type="ARBA" id="ARBA00005964"/>
    </source>
</evidence>
<feature type="active site" description="Acyl-ester intermediate" evidence="5">
    <location>
        <position position="224"/>
    </location>
</feature>
<gene>
    <name evidence="8" type="ORF">CUNI_LOCUS441</name>
</gene>
<sequence length="572" mass="65049">MDVDTYLVLVYWHVAMVTLQSLFAQGHKTLVMTDKGQVQGKTYYVHGKKVDVFYGIPYAKPPLGDLRFLHPEQLDPWPGVLDATKKPNCCIQLPDTVFGNFSGSSVWNPNTKVSEDCLYLSVWTPRTHPPYTNKAVIVWVYGGAFMTGSSVLDIYDGKYLATENDIVVVSMQFRFGALGYFVLGSPHSPGNAGMMDLRMALEWIQRNIHYFGGNPHNITLVGESSGAVSIGLFMLSSLGRGLFHRAILQSGAPQAPWGTYTLQEGRRRSLVLAELLGCDPKASDRIILQCLRKVPAMRFPEEEIRVVEGVAQFPFIPVIDGTFLIRTPSQYLREGHFKKIPLLLGSNANEGSWLLVYAEPAYFNINTPSLVSKESYNIVMDKLFRYYPQYPNELNHLGKEAIKFQYTDWLDPYNQSRLRTNVEQAVGDYHFTCGVADMAKTVSEHGLDVYFYRFSHRMSTHSWPEWMGVLHGDEIFFVFGQPLNKEMNFTGDEKKLSKKIMKMWTNFAKTGNPNRGPGEMEIQEWPKFRHNEQLFLDINLDLLGNGNKWGKGVRPEHCAFWEHYVSNIAQMS</sequence>
<evidence type="ECO:0000313" key="8">
    <source>
        <dbReference type="EMBL" id="CAG5114883.1"/>
    </source>
</evidence>
<feature type="active site" description="Charge relay system" evidence="5">
    <location>
        <position position="350"/>
    </location>
</feature>
<reference evidence="8" key="1">
    <citation type="submission" date="2021-04" db="EMBL/GenBank/DDBJ databases">
        <authorList>
            <consortium name="Molecular Ecology Group"/>
        </authorList>
    </citation>
    <scope>NUCLEOTIDE SEQUENCE</scope>
</reference>
<dbReference type="GO" id="GO:0006581">
    <property type="term" value="P:acetylcholine catabolic process"/>
    <property type="evidence" value="ECO:0007669"/>
    <property type="project" value="TreeGrafter"/>
</dbReference>
<dbReference type="EC" id="3.1.1.-" evidence="6"/>
<dbReference type="OrthoDB" id="9000293at2759"/>
<feature type="non-terminal residue" evidence="8">
    <location>
        <position position="1"/>
    </location>
</feature>
<comment type="caution">
    <text evidence="8">The sequence shown here is derived from an EMBL/GenBank/DDBJ whole genome shotgun (WGS) entry which is preliminary data.</text>
</comment>
<dbReference type="InterPro" id="IPR000997">
    <property type="entry name" value="Cholinesterase"/>
</dbReference>
<name>A0A8S3YCD1_9EUPU</name>
<dbReference type="GO" id="GO:0005886">
    <property type="term" value="C:plasma membrane"/>
    <property type="evidence" value="ECO:0007669"/>
    <property type="project" value="TreeGrafter"/>
</dbReference>
<dbReference type="PROSITE" id="PS00122">
    <property type="entry name" value="CARBOXYLESTERASE_B_1"/>
    <property type="match status" value="1"/>
</dbReference>
<dbReference type="InterPro" id="IPR029058">
    <property type="entry name" value="AB_hydrolase_fold"/>
</dbReference>
<dbReference type="PROSITE" id="PS00941">
    <property type="entry name" value="CARBOXYLESTERASE_B_2"/>
    <property type="match status" value="1"/>
</dbReference>